<dbReference type="Proteomes" id="UP001341840">
    <property type="component" value="Unassembled WGS sequence"/>
</dbReference>
<organism evidence="6 7">
    <name type="scientific">Stylosanthes scabra</name>
    <dbReference type="NCBI Taxonomy" id="79078"/>
    <lineage>
        <taxon>Eukaryota</taxon>
        <taxon>Viridiplantae</taxon>
        <taxon>Streptophyta</taxon>
        <taxon>Embryophyta</taxon>
        <taxon>Tracheophyta</taxon>
        <taxon>Spermatophyta</taxon>
        <taxon>Magnoliopsida</taxon>
        <taxon>eudicotyledons</taxon>
        <taxon>Gunneridae</taxon>
        <taxon>Pentapetalae</taxon>
        <taxon>rosids</taxon>
        <taxon>fabids</taxon>
        <taxon>Fabales</taxon>
        <taxon>Fabaceae</taxon>
        <taxon>Papilionoideae</taxon>
        <taxon>50 kb inversion clade</taxon>
        <taxon>dalbergioids sensu lato</taxon>
        <taxon>Dalbergieae</taxon>
        <taxon>Pterocarpus clade</taxon>
        <taxon>Stylosanthes</taxon>
    </lineage>
</organism>
<evidence type="ECO:0000256" key="1">
    <source>
        <dbReference type="ARBA" id="ARBA00004123"/>
    </source>
</evidence>
<dbReference type="InterPro" id="IPR005202">
    <property type="entry name" value="TF_GRAS"/>
</dbReference>
<comment type="caution">
    <text evidence="6">The sequence shown here is derived from an EMBL/GenBank/DDBJ whole genome shotgun (WGS) entry which is preliminary data.</text>
</comment>
<reference evidence="6 7" key="1">
    <citation type="journal article" date="2023" name="Plants (Basel)">
        <title>Bridging the Gap: Combining Genomics and Transcriptomics Approaches to Understand Stylosanthes scabra, an Orphan Legume from the Brazilian Caatinga.</title>
        <authorList>
            <person name="Ferreira-Neto J.R.C."/>
            <person name="da Silva M.D."/>
            <person name="Binneck E."/>
            <person name="de Melo N.F."/>
            <person name="da Silva R.H."/>
            <person name="de Melo A.L.T.M."/>
            <person name="Pandolfi V."/>
            <person name="Bustamante F.O."/>
            <person name="Brasileiro-Vidal A.C."/>
            <person name="Benko-Iseppon A.M."/>
        </authorList>
    </citation>
    <scope>NUCLEOTIDE SEQUENCE [LARGE SCALE GENOMIC DNA]</scope>
    <source>
        <tissue evidence="6">Leaves</tissue>
    </source>
</reference>
<feature type="short sequence motif" description="VHIID" evidence="5">
    <location>
        <begin position="112"/>
        <end position="116"/>
    </location>
</feature>
<name>A0ABU6Z506_9FABA</name>
<dbReference type="Pfam" id="PF03514">
    <property type="entry name" value="GRAS"/>
    <property type="match status" value="1"/>
</dbReference>
<protein>
    <recommendedName>
        <fullName evidence="8">DELLA protein</fullName>
    </recommendedName>
</protein>
<comment type="similarity">
    <text evidence="5">Belongs to the GRAS family.</text>
</comment>
<evidence type="ECO:0000256" key="2">
    <source>
        <dbReference type="ARBA" id="ARBA00023015"/>
    </source>
</evidence>
<dbReference type="PROSITE" id="PS50985">
    <property type="entry name" value="GRAS"/>
    <property type="match status" value="1"/>
</dbReference>
<comment type="subcellular location">
    <subcellularLocation>
        <location evidence="1">Nucleus</location>
    </subcellularLocation>
</comment>
<keyword evidence="7" id="KW-1185">Reference proteome</keyword>
<accession>A0ABU6Z506</accession>
<proteinExistence type="inferred from homology"/>
<feature type="non-terminal residue" evidence="6">
    <location>
        <position position="192"/>
    </location>
</feature>
<dbReference type="PANTHER" id="PTHR31636">
    <property type="entry name" value="OSJNBA0084A10.13 PROTEIN-RELATED"/>
    <property type="match status" value="1"/>
</dbReference>
<keyword evidence="2" id="KW-0805">Transcription regulation</keyword>
<keyword evidence="3" id="KW-0804">Transcription</keyword>
<evidence type="ECO:0000256" key="3">
    <source>
        <dbReference type="ARBA" id="ARBA00023163"/>
    </source>
</evidence>
<keyword evidence="4" id="KW-0539">Nucleus</keyword>
<evidence type="ECO:0000313" key="7">
    <source>
        <dbReference type="Proteomes" id="UP001341840"/>
    </source>
</evidence>
<gene>
    <name evidence="6" type="ORF">PIB30_010124</name>
</gene>
<sequence>MLLKNLLESCAKYIESGNIPDADSGLARISHLASSEGDPFQRLSTFLSEGLTCQLLNRSNLHGARDVLSKPVSAFEHSLAKTFSFELFPFQRFFYAVTNQEIIDAMIGLQGIHILDLSEPYDSTQWILFMQSLKQQRSSSSSSSTRPQQQLPYLKITCVHTNQDVLDQMRLHLTLEAGRLNFQFQFHEIVSA</sequence>
<evidence type="ECO:0008006" key="8">
    <source>
        <dbReference type="Google" id="ProtNLM"/>
    </source>
</evidence>
<dbReference type="EMBL" id="JASCZI010271884">
    <property type="protein sequence ID" value="MED6216680.1"/>
    <property type="molecule type" value="Genomic_DNA"/>
</dbReference>
<evidence type="ECO:0000256" key="4">
    <source>
        <dbReference type="ARBA" id="ARBA00023242"/>
    </source>
</evidence>
<comment type="caution">
    <text evidence="5">Lacks conserved residue(s) required for the propagation of feature annotation.</text>
</comment>
<evidence type="ECO:0000256" key="5">
    <source>
        <dbReference type="PROSITE-ProRule" id="PRU01191"/>
    </source>
</evidence>
<evidence type="ECO:0000313" key="6">
    <source>
        <dbReference type="EMBL" id="MED6216680.1"/>
    </source>
</evidence>